<dbReference type="EMBL" id="CP018082">
    <property type="protein sequence ID" value="APE36872.1"/>
    <property type="molecule type" value="Genomic_DNA"/>
</dbReference>
<keyword evidence="2" id="KW-1185">Reference proteome</keyword>
<name>A0A1J0VXQ9_9NOCA</name>
<accession>A0A1J0VXQ9</accession>
<protein>
    <submittedName>
        <fullName evidence="1">Uncharacterized protein</fullName>
    </submittedName>
</protein>
<evidence type="ECO:0000313" key="1">
    <source>
        <dbReference type="EMBL" id="APE36872.1"/>
    </source>
</evidence>
<gene>
    <name evidence="1" type="ORF">BOX37_26375</name>
</gene>
<sequence length="78" mass="8686">MCEKEDGAIEVLADVQDHGATHQLKAFVDGGDHDDVEFTQNFVHRLHIFLCQCLISILPTISPPSEGERTYKDDSTLS</sequence>
<organism evidence="1 2">
    <name type="scientific">Nocardia mangyaensis</name>
    <dbReference type="NCBI Taxonomy" id="2213200"/>
    <lineage>
        <taxon>Bacteria</taxon>
        <taxon>Bacillati</taxon>
        <taxon>Actinomycetota</taxon>
        <taxon>Actinomycetes</taxon>
        <taxon>Mycobacteriales</taxon>
        <taxon>Nocardiaceae</taxon>
        <taxon>Nocardia</taxon>
    </lineage>
</organism>
<dbReference type="KEGG" id="nsl:BOX37_26375"/>
<proteinExistence type="predicted"/>
<dbReference type="AlphaFoldDB" id="A0A1J0VXQ9"/>
<evidence type="ECO:0000313" key="2">
    <source>
        <dbReference type="Proteomes" id="UP000183810"/>
    </source>
</evidence>
<reference evidence="1" key="1">
    <citation type="submission" date="2016-11" db="EMBL/GenBank/DDBJ databases">
        <authorList>
            <person name="Jaros S."/>
            <person name="Januszkiewicz K."/>
            <person name="Wedrychowicz H."/>
        </authorList>
    </citation>
    <scope>NUCLEOTIDE SEQUENCE [LARGE SCALE GENOMIC DNA]</scope>
    <source>
        <strain evidence="1">Y48</strain>
    </source>
</reference>
<dbReference type="RefSeq" id="WP_240505059.1">
    <property type="nucleotide sequence ID" value="NZ_CP018082.1"/>
</dbReference>
<dbReference type="Proteomes" id="UP000183810">
    <property type="component" value="Chromosome"/>
</dbReference>